<comment type="caution">
    <text evidence="2">The sequence shown here is derived from an EMBL/GenBank/DDBJ whole genome shotgun (WGS) entry which is preliminary data.</text>
</comment>
<feature type="compositionally biased region" description="Gly residues" evidence="1">
    <location>
        <begin position="284"/>
        <end position="293"/>
    </location>
</feature>
<feature type="compositionally biased region" description="Basic and acidic residues" evidence="1">
    <location>
        <begin position="225"/>
        <end position="256"/>
    </location>
</feature>
<evidence type="ECO:0008006" key="4">
    <source>
        <dbReference type="Google" id="ProtNLM"/>
    </source>
</evidence>
<dbReference type="Proteomes" id="UP001320245">
    <property type="component" value="Unassembled WGS sequence"/>
</dbReference>
<feature type="region of interest" description="Disordered" evidence="1">
    <location>
        <begin position="1"/>
        <end position="21"/>
    </location>
</feature>
<dbReference type="EMBL" id="JAJSPL020000030">
    <property type="protein sequence ID" value="KAK7737377.1"/>
    <property type="molecule type" value="Genomic_DNA"/>
</dbReference>
<dbReference type="PANTHER" id="PTHR38703:SF1">
    <property type="entry name" value="ALLERGEN"/>
    <property type="match status" value="1"/>
</dbReference>
<gene>
    <name evidence="2" type="ORF">SLS53_006681</name>
</gene>
<evidence type="ECO:0000313" key="3">
    <source>
        <dbReference type="Proteomes" id="UP001320245"/>
    </source>
</evidence>
<accession>A0AAN9U361</accession>
<keyword evidence="3" id="KW-1185">Reference proteome</keyword>
<organism evidence="2 3">
    <name type="scientific">Cytospora paraplurivora</name>
    <dbReference type="NCBI Taxonomy" id="2898453"/>
    <lineage>
        <taxon>Eukaryota</taxon>
        <taxon>Fungi</taxon>
        <taxon>Dikarya</taxon>
        <taxon>Ascomycota</taxon>
        <taxon>Pezizomycotina</taxon>
        <taxon>Sordariomycetes</taxon>
        <taxon>Sordariomycetidae</taxon>
        <taxon>Diaporthales</taxon>
        <taxon>Cytosporaceae</taxon>
        <taxon>Cytospora</taxon>
    </lineage>
</organism>
<dbReference type="PANTHER" id="PTHR38703">
    <property type="entry name" value="CHROMOSOME 8, WHOLE GENOME SHOTGUN SEQUENCE"/>
    <property type="match status" value="1"/>
</dbReference>
<reference evidence="2 3" key="1">
    <citation type="journal article" date="2023" name="PLoS ONE">
        <title>Cytospora paraplurivora sp. nov. isolated from orchards with fruit tree decline syndrome in Ontario, Canada.</title>
        <authorList>
            <person name="Ilyukhin E."/>
            <person name="Nguyen H.D.T."/>
            <person name="Castle A.J."/>
            <person name="Ellouze W."/>
        </authorList>
    </citation>
    <scope>NUCLEOTIDE SEQUENCE [LARGE SCALE GENOMIC DNA]</scope>
    <source>
        <strain evidence="2 3">FDS-564</strain>
    </source>
</reference>
<evidence type="ECO:0000313" key="2">
    <source>
        <dbReference type="EMBL" id="KAK7737377.1"/>
    </source>
</evidence>
<feature type="compositionally biased region" description="Basic and acidic residues" evidence="1">
    <location>
        <begin position="263"/>
        <end position="273"/>
    </location>
</feature>
<feature type="compositionally biased region" description="Basic and acidic residues" evidence="1">
    <location>
        <begin position="12"/>
        <end position="21"/>
    </location>
</feature>
<dbReference type="AlphaFoldDB" id="A0AAN9U361"/>
<feature type="region of interest" description="Disordered" evidence="1">
    <location>
        <begin position="199"/>
        <end position="369"/>
    </location>
</feature>
<evidence type="ECO:0000256" key="1">
    <source>
        <dbReference type="SAM" id="MobiDB-lite"/>
    </source>
</evidence>
<protein>
    <recommendedName>
        <fullName evidence="4">Allergen</fullName>
    </recommendedName>
</protein>
<feature type="compositionally biased region" description="Low complexity" evidence="1">
    <location>
        <begin position="317"/>
        <end position="342"/>
    </location>
</feature>
<name>A0AAN9U361_9PEZI</name>
<proteinExistence type="predicted"/>
<sequence length="369" mass="40524">MEAAKAAVFKHLSRDGHNETEVKETVNPAIQHEHVQPVQHEKIYRPVDKEIHEEHHHTTVQPIQDKEVLPEKHSHINEGTEHKEFRHGDHERINAQLSQEQARLNLTEHTREVASTTRTQAEAPTAQGEHVHHHVHEHVQPVIEKDVIQPHVVHRTKGVHEVHHVEPQLHSATTLPPVTIDEFRRQGGHLDGETHVRRDEFRGDPRPVETGYIGGDGARGTTHLTRAEQDRHNANYTEGGREAGLGRENLGREVGTHGHHHGHEHEHVAHGQERGIGQNTSTGIGAGTRGSGAGISDNRAPIADHAKHNSHGTHGPSTGNSVGTGVNSSTSGRISPTTSTSSHTKKASLLDKLNPKTDSNGDGKAGFMK</sequence>